<protein>
    <recommendedName>
        <fullName evidence="4">Restriction endonuclease type IV Mrr domain-containing protein</fullName>
    </recommendedName>
</protein>
<dbReference type="EMBL" id="AZDV01000026">
    <property type="protein sequence ID" value="KRK94402.1"/>
    <property type="molecule type" value="Genomic_DNA"/>
</dbReference>
<evidence type="ECO:0000256" key="1">
    <source>
        <dbReference type="SAM" id="Phobius"/>
    </source>
</evidence>
<evidence type="ECO:0000313" key="2">
    <source>
        <dbReference type="EMBL" id="KRK94402.1"/>
    </source>
</evidence>
<evidence type="ECO:0000313" key="3">
    <source>
        <dbReference type="Proteomes" id="UP000051955"/>
    </source>
</evidence>
<dbReference type="PATRIC" id="fig|1423715.3.peg.377"/>
<dbReference type="AlphaFoldDB" id="A0A0R1LQN5"/>
<feature type="transmembrane region" description="Helical" evidence="1">
    <location>
        <begin position="30"/>
        <end position="48"/>
    </location>
</feature>
<keyword evidence="1" id="KW-0472">Membrane</keyword>
<comment type="caution">
    <text evidence="2">The sequence shown here is derived from an EMBL/GenBank/DDBJ whole genome shotgun (WGS) entry which is preliminary data.</text>
</comment>
<name>A0A0R1LQN5_9LACO</name>
<organism evidence="2 3">
    <name type="scientific">Levilactobacillus acidifarinae DSM 19394 = JCM 15949</name>
    <dbReference type="NCBI Taxonomy" id="1423715"/>
    <lineage>
        <taxon>Bacteria</taxon>
        <taxon>Bacillati</taxon>
        <taxon>Bacillota</taxon>
        <taxon>Bacilli</taxon>
        <taxon>Lactobacillales</taxon>
        <taxon>Lactobacillaceae</taxon>
        <taxon>Levilactobacillus</taxon>
    </lineage>
</organism>
<accession>A0A0R1LQN5</accession>
<dbReference type="RefSeq" id="WP_057803306.1">
    <property type="nucleotide sequence ID" value="NZ_AZDV01000026.1"/>
</dbReference>
<gene>
    <name evidence="2" type="ORF">FD25_GL000362</name>
</gene>
<proteinExistence type="predicted"/>
<keyword evidence="1" id="KW-1133">Transmembrane helix</keyword>
<dbReference type="Proteomes" id="UP000051955">
    <property type="component" value="Unassembled WGS sequence"/>
</dbReference>
<feature type="transmembrane region" description="Helical" evidence="1">
    <location>
        <begin position="7"/>
        <end position="24"/>
    </location>
</feature>
<keyword evidence="1" id="KW-0812">Transmembrane</keyword>
<evidence type="ECO:0008006" key="4">
    <source>
        <dbReference type="Google" id="ProtNLM"/>
    </source>
</evidence>
<dbReference type="STRING" id="1423715.FD25_GL000362"/>
<keyword evidence="3" id="KW-1185">Reference proteome</keyword>
<reference evidence="2 3" key="1">
    <citation type="journal article" date="2015" name="Genome Announc.">
        <title>Expanding the biotechnology potential of lactobacilli through comparative genomics of 213 strains and associated genera.</title>
        <authorList>
            <person name="Sun Z."/>
            <person name="Harris H.M."/>
            <person name="McCann A."/>
            <person name="Guo C."/>
            <person name="Argimon S."/>
            <person name="Zhang W."/>
            <person name="Yang X."/>
            <person name="Jeffery I.B."/>
            <person name="Cooney J.C."/>
            <person name="Kagawa T.F."/>
            <person name="Liu W."/>
            <person name="Song Y."/>
            <person name="Salvetti E."/>
            <person name="Wrobel A."/>
            <person name="Rasinkangas P."/>
            <person name="Parkhill J."/>
            <person name="Rea M.C."/>
            <person name="O'Sullivan O."/>
            <person name="Ritari J."/>
            <person name="Douillard F.P."/>
            <person name="Paul Ross R."/>
            <person name="Yang R."/>
            <person name="Briner A.E."/>
            <person name="Felis G.E."/>
            <person name="de Vos W.M."/>
            <person name="Barrangou R."/>
            <person name="Klaenhammer T.R."/>
            <person name="Caufield P.W."/>
            <person name="Cui Y."/>
            <person name="Zhang H."/>
            <person name="O'Toole P.W."/>
        </authorList>
    </citation>
    <scope>NUCLEOTIDE SEQUENCE [LARGE SCALE GENOMIC DNA]</scope>
    <source>
        <strain evidence="2 3">DSM 19394</strain>
    </source>
</reference>
<dbReference type="OrthoDB" id="9917732at2"/>
<sequence length="181" mass="20662">MGYLFGLAGSLISLAMLGIVLLLAIAHWAFILRVIAGLVIGLIFHYWGKHIRWTRPIQPYHTDIFLRGSDLEKRLVRQLAWLGYTDIKSRSRFKLTFVAEFRGYRLGFNCCGELTLTELQKNAQALTALYLDEVIIATTHPISKELRVAARKLHVTLWDEQQLAKLPLVPPTDTEPDDVDY</sequence>